<sequence length="125" mass="14257">MNKDNVLNVLEQSADKTQNFLAAWKRGVDFLGGHLFGPATTQEARDKDQLRPLRDQVEEVFARESGGEEQLLAAMVSFYDPAWGEELAARIDCYKSFCGLTFNLDHERVEVLCELLRNFEGWSEL</sequence>
<accession>A0A0C2HR13</accession>
<gene>
    <name evidence="1" type="ORF">GFER_00780</name>
</gene>
<dbReference type="EMBL" id="JWJD01000001">
    <property type="protein sequence ID" value="KIH77325.1"/>
    <property type="molecule type" value="Genomic_DNA"/>
</dbReference>
<dbReference type="RefSeq" id="WP_040095200.1">
    <property type="nucleotide sequence ID" value="NZ_JWJD01000001.1"/>
</dbReference>
<evidence type="ECO:0000313" key="1">
    <source>
        <dbReference type="EMBL" id="KIH77325.1"/>
    </source>
</evidence>
<protein>
    <submittedName>
        <fullName evidence="1">Uncharacterized protein</fullName>
    </submittedName>
</protein>
<organism evidence="1 2">
    <name type="scientific">Geoalkalibacter ferrihydriticus DSM 17813</name>
    <dbReference type="NCBI Taxonomy" id="1121915"/>
    <lineage>
        <taxon>Bacteria</taxon>
        <taxon>Pseudomonadati</taxon>
        <taxon>Thermodesulfobacteriota</taxon>
        <taxon>Desulfuromonadia</taxon>
        <taxon>Desulfuromonadales</taxon>
        <taxon>Geoalkalibacteraceae</taxon>
        <taxon>Geoalkalibacter</taxon>
    </lineage>
</organism>
<comment type="caution">
    <text evidence="1">The sequence shown here is derived from an EMBL/GenBank/DDBJ whole genome shotgun (WGS) entry which is preliminary data.</text>
</comment>
<dbReference type="AlphaFoldDB" id="A0A0C2HR13"/>
<keyword evidence="2" id="KW-1185">Reference proteome</keyword>
<name>A0A0C2HR13_9BACT</name>
<evidence type="ECO:0000313" key="2">
    <source>
        <dbReference type="Proteomes" id="UP000035068"/>
    </source>
</evidence>
<reference evidence="1 2" key="1">
    <citation type="submission" date="2014-12" db="EMBL/GenBank/DDBJ databases">
        <title>Genomes of Geoalkalibacter ferrihydriticus and Geoalkalibacter subterraneus, two haloalkaliphilic metal-reducing members of the Geobacteraceae.</title>
        <authorList>
            <person name="Badalamenti J.P."/>
            <person name="Torres C.I."/>
            <person name="Krajmalnik-Brown R."/>
            <person name="Bond D.R."/>
        </authorList>
    </citation>
    <scope>NUCLEOTIDE SEQUENCE [LARGE SCALE GENOMIC DNA]</scope>
    <source>
        <strain evidence="1 2">DSM 17813</strain>
    </source>
</reference>
<proteinExistence type="predicted"/>
<dbReference type="Proteomes" id="UP000035068">
    <property type="component" value="Unassembled WGS sequence"/>
</dbReference>